<organism evidence="2 3">
    <name type="scientific">Rhodanobacter glycinis</name>
    <dbReference type="NCBI Taxonomy" id="582702"/>
    <lineage>
        <taxon>Bacteria</taxon>
        <taxon>Pseudomonadati</taxon>
        <taxon>Pseudomonadota</taxon>
        <taxon>Gammaproteobacteria</taxon>
        <taxon>Lysobacterales</taxon>
        <taxon>Rhodanobacteraceae</taxon>
        <taxon>Rhodanobacter</taxon>
    </lineage>
</organism>
<gene>
    <name evidence="2" type="ORF">CS053_17020</name>
</gene>
<dbReference type="KEGG" id="rgl:CS053_17020"/>
<evidence type="ECO:0008006" key="4">
    <source>
        <dbReference type="Google" id="ProtNLM"/>
    </source>
</evidence>
<keyword evidence="1" id="KW-0732">Signal</keyword>
<dbReference type="AlphaFoldDB" id="A0A5B9E6D6"/>
<evidence type="ECO:0000313" key="2">
    <source>
        <dbReference type="EMBL" id="QEE26011.1"/>
    </source>
</evidence>
<name>A0A5B9E6D6_9GAMM</name>
<evidence type="ECO:0000256" key="1">
    <source>
        <dbReference type="SAM" id="SignalP"/>
    </source>
</evidence>
<dbReference type="Proteomes" id="UP000321807">
    <property type="component" value="Chromosome"/>
</dbReference>
<dbReference type="PROSITE" id="PS51257">
    <property type="entry name" value="PROKAR_LIPOPROTEIN"/>
    <property type="match status" value="1"/>
</dbReference>
<sequence>MRRTITCLVALSALLLGGCAADQRSNALTETLLAYANAVRWDGFPSAWQFVDPKVREKHPLTSLDQARFQQVRVSDYDDGNGAVPDGKNQVTQVVKISLINRNTQSERSVIDHQTWRYDPVAKRWWLESGLPDITQ</sequence>
<reference evidence="2 3" key="1">
    <citation type="submission" date="2019-08" db="EMBL/GenBank/DDBJ databases">
        <title>Complete genome sequence of Rhodanobacter glycinis strain T01E-68 isolated from tomato root.</title>
        <authorList>
            <person name="Weon H.-Y."/>
            <person name="Lee S.A."/>
        </authorList>
    </citation>
    <scope>NUCLEOTIDE SEQUENCE [LARGE SCALE GENOMIC DNA]</scope>
    <source>
        <strain evidence="2 3">T01E-68</strain>
    </source>
</reference>
<proteinExistence type="predicted"/>
<dbReference type="RefSeq" id="WP_147628290.1">
    <property type="nucleotide sequence ID" value="NZ_CP042807.1"/>
</dbReference>
<accession>A0A5B9E6D6</accession>
<feature type="signal peptide" evidence="1">
    <location>
        <begin position="1"/>
        <end position="21"/>
    </location>
</feature>
<evidence type="ECO:0000313" key="3">
    <source>
        <dbReference type="Proteomes" id="UP000321807"/>
    </source>
</evidence>
<dbReference type="EMBL" id="CP042807">
    <property type="protein sequence ID" value="QEE26011.1"/>
    <property type="molecule type" value="Genomic_DNA"/>
</dbReference>
<feature type="chain" id="PRO_5022847385" description="Lipoprotein" evidence="1">
    <location>
        <begin position="22"/>
        <end position="136"/>
    </location>
</feature>
<protein>
    <recommendedName>
        <fullName evidence="4">Lipoprotein</fullName>
    </recommendedName>
</protein>